<dbReference type="EC" id="2.3.1.30" evidence="4"/>
<dbReference type="RefSeq" id="WP_145033995.1">
    <property type="nucleotide sequence ID" value="NZ_CP036271.1"/>
</dbReference>
<dbReference type="AlphaFoldDB" id="A0A517SK78"/>
<dbReference type="FunCoup" id="A0A517SK78">
    <property type="interactions" value="386"/>
</dbReference>
<dbReference type="EMBL" id="CP036271">
    <property type="protein sequence ID" value="QDT56527.1"/>
    <property type="molecule type" value="Genomic_DNA"/>
</dbReference>
<name>A0A517SK78_9PLAN</name>
<dbReference type="Proteomes" id="UP000315700">
    <property type="component" value="Chromosome"/>
</dbReference>
<dbReference type="InterPro" id="IPR053376">
    <property type="entry name" value="Serine_acetyltransferase"/>
</dbReference>
<proteinExistence type="predicted"/>
<sequence length="317" mass="34630">MPLPTRPADSSSEVLYDWRLDEIVVSLRQLRDASLAARKRLGCPAKLPSRRTLTSIVDQVCAALFPNRLSARELKDESVDFYVGHTLDQALRELVEQVVQEYRFVHSDGNGLEEARQKAIELVRNFAADLPSIRAVLDTDIRAAYESDPAARSVDEVLACYPGVRAVMHHRIAHALHRRGACLIARMISEIAHSLTGVEIHPGATIGESFFIDHGTGVVIGETSIIGDRVHLYHGVTLGARSRSLQERHDADHVTSRHPIVEDDVTIYSGATLLGPIRVGRGSVIGGNVWLTTSVQAGSNISQAALRSEAFDEGLGI</sequence>
<accession>A0A517SK78</accession>
<keyword evidence="5" id="KW-1185">Reference proteome</keyword>
<keyword evidence="3 4" id="KW-0012">Acyltransferase</keyword>
<dbReference type="PANTHER" id="PTHR42811">
    <property type="entry name" value="SERINE ACETYLTRANSFERASE"/>
    <property type="match status" value="1"/>
</dbReference>
<evidence type="ECO:0000256" key="1">
    <source>
        <dbReference type="ARBA" id="ARBA00022605"/>
    </source>
</evidence>
<dbReference type="InParanoid" id="A0A517SK78"/>
<dbReference type="CDD" id="cd03354">
    <property type="entry name" value="LbH_SAT"/>
    <property type="match status" value="1"/>
</dbReference>
<dbReference type="GO" id="GO:0008652">
    <property type="term" value="P:amino acid biosynthetic process"/>
    <property type="evidence" value="ECO:0007669"/>
    <property type="project" value="UniProtKB-KW"/>
</dbReference>
<reference evidence="4 5" key="1">
    <citation type="submission" date="2019-02" db="EMBL/GenBank/DDBJ databases">
        <title>Deep-cultivation of Planctomycetes and their phenomic and genomic characterization uncovers novel biology.</title>
        <authorList>
            <person name="Wiegand S."/>
            <person name="Jogler M."/>
            <person name="Boedeker C."/>
            <person name="Pinto D."/>
            <person name="Vollmers J."/>
            <person name="Rivas-Marin E."/>
            <person name="Kohn T."/>
            <person name="Peeters S.H."/>
            <person name="Heuer A."/>
            <person name="Rast P."/>
            <person name="Oberbeckmann S."/>
            <person name="Bunk B."/>
            <person name="Jeske O."/>
            <person name="Meyerdierks A."/>
            <person name="Storesund J.E."/>
            <person name="Kallscheuer N."/>
            <person name="Luecker S."/>
            <person name="Lage O.M."/>
            <person name="Pohl T."/>
            <person name="Merkel B.J."/>
            <person name="Hornburger P."/>
            <person name="Mueller R.-W."/>
            <person name="Bruemmer F."/>
            <person name="Labrenz M."/>
            <person name="Spormann A.M."/>
            <person name="Op den Camp H."/>
            <person name="Overmann J."/>
            <person name="Amann R."/>
            <person name="Jetten M.S.M."/>
            <person name="Mascher T."/>
            <person name="Medema M.H."/>
            <person name="Devos D.P."/>
            <person name="Kaster A.-K."/>
            <person name="Ovreas L."/>
            <person name="Rohde M."/>
            <person name="Galperin M.Y."/>
            <person name="Jogler C."/>
        </authorList>
    </citation>
    <scope>NUCLEOTIDE SEQUENCE [LARGE SCALE GENOMIC DNA]</scope>
    <source>
        <strain evidence="4 5">Pan44</strain>
    </source>
</reference>
<evidence type="ECO:0000313" key="4">
    <source>
        <dbReference type="EMBL" id="QDT56527.1"/>
    </source>
</evidence>
<dbReference type="KEGG" id="ccos:Pan44_45830"/>
<dbReference type="InterPro" id="IPR045304">
    <property type="entry name" value="LbH_SAT"/>
</dbReference>
<organism evidence="4 5">
    <name type="scientific">Caulifigura coniformis</name>
    <dbReference type="NCBI Taxonomy" id="2527983"/>
    <lineage>
        <taxon>Bacteria</taxon>
        <taxon>Pseudomonadati</taxon>
        <taxon>Planctomycetota</taxon>
        <taxon>Planctomycetia</taxon>
        <taxon>Planctomycetales</taxon>
        <taxon>Planctomycetaceae</taxon>
        <taxon>Caulifigura</taxon>
    </lineage>
</organism>
<dbReference type="InterPro" id="IPR011004">
    <property type="entry name" value="Trimer_LpxA-like_sf"/>
</dbReference>
<dbReference type="Gene3D" id="1.10.3130.10">
    <property type="entry name" value="serine acetyltransferase, domain 1"/>
    <property type="match status" value="1"/>
</dbReference>
<keyword evidence="2 4" id="KW-0808">Transferase</keyword>
<dbReference type="OrthoDB" id="9801456at2"/>
<evidence type="ECO:0000256" key="3">
    <source>
        <dbReference type="ARBA" id="ARBA00023315"/>
    </source>
</evidence>
<dbReference type="Gene3D" id="2.160.10.10">
    <property type="entry name" value="Hexapeptide repeat proteins"/>
    <property type="match status" value="1"/>
</dbReference>
<gene>
    <name evidence="4" type="primary">cysE_2</name>
    <name evidence="4" type="ORF">Pan44_45830</name>
</gene>
<evidence type="ECO:0000313" key="5">
    <source>
        <dbReference type="Proteomes" id="UP000315700"/>
    </source>
</evidence>
<dbReference type="SUPFAM" id="SSF51161">
    <property type="entry name" value="Trimeric LpxA-like enzymes"/>
    <property type="match status" value="1"/>
</dbReference>
<evidence type="ECO:0000256" key="2">
    <source>
        <dbReference type="ARBA" id="ARBA00022679"/>
    </source>
</evidence>
<keyword evidence="1" id="KW-0028">Amino-acid biosynthesis</keyword>
<dbReference type="NCBIfam" id="NF041874">
    <property type="entry name" value="EPS_EpsC"/>
    <property type="match status" value="1"/>
</dbReference>
<dbReference type="InterPro" id="IPR042122">
    <property type="entry name" value="Ser_AcTrfase_N_sf"/>
</dbReference>
<dbReference type="GO" id="GO:0009001">
    <property type="term" value="F:serine O-acetyltransferase activity"/>
    <property type="evidence" value="ECO:0007669"/>
    <property type="project" value="UniProtKB-EC"/>
</dbReference>
<protein>
    <submittedName>
        <fullName evidence="4">Serine acetyltransferase</fullName>
        <ecNumber evidence="4">2.3.1.30</ecNumber>
    </submittedName>
</protein>